<keyword evidence="2" id="KW-1185">Reference proteome</keyword>
<evidence type="ECO:0000313" key="2">
    <source>
        <dbReference type="Proteomes" id="UP000198287"/>
    </source>
</evidence>
<evidence type="ECO:0000313" key="1">
    <source>
        <dbReference type="EMBL" id="OXA45456.1"/>
    </source>
</evidence>
<name>A0A226DML3_FOLCA</name>
<proteinExistence type="predicted"/>
<accession>A0A226DML3</accession>
<protein>
    <submittedName>
        <fullName evidence="1">Uncharacterized protein</fullName>
    </submittedName>
</protein>
<gene>
    <name evidence="1" type="ORF">Fcan01_19750</name>
</gene>
<dbReference type="EMBL" id="LNIX01000017">
    <property type="protein sequence ID" value="OXA45456.1"/>
    <property type="molecule type" value="Genomic_DNA"/>
</dbReference>
<reference evidence="1 2" key="1">
    <citation type="submission" date="2015-12" db="EMBL/GenBank/DDBJ databases">
        <title>The genome of Folsomia candida.</title>
        <authorList>
            <person name="Faddeeva A."/>
            <person name="Derks M.F."/>
            <person name="Anvar Y."/>
            <person name="Smit S."/>
            <person name="Van Straalen N."/>
            <person name="Roelofs D."/>
        </authorList>
    </citation>
    <scope>NUCLEOTIDE SEQUENCE [LARGE SCALE GENOMIC DNA]</scope>
    <source>
        <strain evidence="1 2">VU population</strain>
        <tissue evidence="1">Whole body</tissue>
    </source>
</reference>
<organism evidence="1 2">
    <name type="scientific">Folsomia candida</name>
    <name type="common">Springtail</name>
    <dbReference type="NCBI Taxonomy" id="158441"/>
    <lineage>
        <taxon>Eukaryota</taxon>
        <taxon>Metazoa</taxon>
        <taxon>Ecdysozoa</taxon>
        <taxon>Arthropoda</taxon>
        <taxon>Hexapoda</taxon>
        <taxon>Collembola</taxon>
        <taxon>Entomobryomorpha</taxon>
        <taxon>Isotomoidea</taxon>
        <taxon>Isotomidae</taxon>
        <taxon>Proisotominae</taxon>
        <taxon>Folsomia</taxon>
    </lineage>
</organism>
<comment type="caution">
    <text evidence="1">The sequence shown here is derived from an EMBL/GenBank/DDBJ whole genome shotgun (WGS) entry which is preliminary data.</text>
</comment>
<dbReference type="Proteomes" id="UP000198287">
    <property type="component" value="Unassembled WGS sequence"/>
</dbReference>
<sequence>MHMLLKPSITEMTQKRPHFTHPFFLGLNIHYLQQKAILYIKRHKLKMGYPEEMDVQTRLAMDELRKRFDMASLLTLDTLLTFIDGQMNILHRHIENGTKEVEEHLDKEAKKIDPNKKKNPMTFESELESVVGPFNKMHGALSEAKKELESTRRKYFP</sequence>
<dbReference type="AlphaFoldDB" id="A0A226DML3"/>